<dbReference type="EMBL" id="GBXM01007695">
    <property type="protein sequence ID" value="JAI00883.1"/>
    <property type="molecule type" value="Transcribed_RNA"/>
</dbReference>
<sequence>MTQLTLRCVPIDISAKNMSLFMYNSSDGLRLFYGKIHLP</sequence>
<accession>A0A0E9XDS3</accession>
<dbReference type="AlphaFoldDB" id="A0A0E9XDS3"/>
<name>A0A0E9XDS3_ANGAN</name>
<protein>
    <submittedName>
        <fullName evidence="1">Uncharacterized protein</fullName>
    </submittedName>
</protein>
<organism evidence="1">
    <name type="scientific">Anguilla anguilla</name>
    <name type="common">European freshwater eel</name>
    <name type="synonym">Muraena anguilla</name>
    <dbReference type="NCBI Taxonomy" id="7936"/>
    <lineage>
        <taxon>Eukaryota</taxon>
        <taxon>Metazoa</taxon>
        <taxon>Chordata</taxon>
        <taxon>Craniata</taxon>
        <taxon>Vertebrata</taxon>
        <taxon>Euteleostomi</taxon>
        <taxon>Actinopterygii</taxon>
        <taxon>Neopterygii</taxon>
        <taxon>Teleostei</taxon>
        <taxon>Anguilliformes</taxon>
        <taxon>Anguillidae</taxon>
        <taxon>Anguilla</taxon>
    </lineage>
</organism>
<reference evidence="1" key="2">
    <citation type="journal article" date="2015" name="Fish Shellfish Immunol.">
        <title>Early steps in the European eel (Anguilla anguilla)-Vibrio vulnificus interaction in the gills: Role of the RtxA13 toxin.</title>
        <authorList>
            <person name="Callol A."/>
            <person name="Pajuelo D."/>
            <person name="Ebbesson L."/>
            <person name="Teles M."/>
            <person name="MacKenzie S."/>
            <person name="Amaro C."/>
        </authorList>
    </citation>
    <scope>NUCLEOTIDE SEQUENCE</scope>
</reference>
<reference evidence="1" key="1">
    <citation type="submission" date="2014-11" db="EMBL/GenBank/DDBJ databases">
        <authorList>
            <person name="Amaro Gonzalez C."/>
        </authorList>
    </citation>
    <scope>NUCLEOTIDE SEQUENCE</scope>
</reference>
<proteinExistence type="predicted"/>
<evidence type="ECO:0000313" key="1">
    <source>
        <dbReference type="EMBL" id="JAI00883.1"/>
    </source>
</evidence>